<keyword evidence="2" id="KW-0521">NADP</keyword>
<evidence type="ECO:0000256" key="3">
    <source>
        <dbReference type="ARBA" id="ARBA00023002"/>
    </source>
</evidence>
<dbReference type="InterPro" id="IPR002734">
    <property type="entry name" value="RibDG_C"/>
</dbReference>
<keyword evidence="6" id="KW-1185">Reference proteome</keyword>
<reference evidence="5 6" key="1">
    <citation type="journal article" date="2016" name="Gut Pathog.">
        <title>Whole genome sequencing of "Faecalibaculum rodentium" ALO17, isolated from C57BL/6J laboratory mouse feces.</title>
        <authorList>
            <person name="Lim S."/>
            <person name="Chang D.H."/>
            <person name="Ahn S."/>
            <person name="Kim B.C."/>
        </authorList>
    </citation>
    <scope>NUCLEOTIDE SEQUENCE [LARGE SCALE GENOMIC DNA]</scope>
    <source>
        <strain evidence="5 6">Alo17</strain>
    </source>
</reference>
<dbReference type="Gene3D" id="3.40.430.10">
    <property type="entry name" value="Dihydrofolate Reductase, subunit A"/>
    <property type="match status" value="1"/>
</dbReference>
<keyword evidence="3" id="KW-0560">Oxidoreductase</keyword>
<protein>
    <submittedName>
        <fullName evidence="5">5-amino-6-(5-phosphoribosylamino)uracil reductase</fullName>
    </submittedName>
</protein>
<proteinExistence type="predicted"/>
<dbReference type="GO" id="GO:0009231">
    <property type="term" value="P:riboflavin biosynthetic process"/>
    <property type="evidence" value="ECO:0007669"/>
    <property type="project" value="InterPro"/>
</dbReference>
<dbReference type="PANTHER" id="PTHR38011">
    <property type="entry name" value="DIHYDROFOLATE REDUCTASE FAMILY PROTEIN (AFU_ORTHOLOGUE AFUA_8G06820)"/>
    <property type="match status" value="1"/>
</dbReference>
<dbReference type="EMBL" id="CP011391">
    <property type="protein sequence ID" value="AMK54147.1"/>
    <property type="molecule type" value="Genomic_DNA"/>
</dbReference>
<gene>
    <name evidence="5" type="ORF">AALO17_10130</name>
</gene>
<evidence type="ECO:0000256" key="2">
    <source>
        <dbReference type="ARBA" id="ARBA00022857"/>
    </source>
</evidence>
<dbReference type="SUPFAM" id="SSF53597">
    <property type="entry name" value="Dihydrofolate reductase-like"/>
    <property type="match status" value="1"/>
</dbReference>
<dbReference type="Proteomes" id="UP000069771">
    <property type="component" value="Chromosome"/>
</dbReference>
<dbReference type="GO" id="GO:0008703">
    <property type="term" value="F:5-amino-6-(5-phosphoribosylamino)uracil reductase activity"/>
    <property type="evidence" value="ECO:0007669"/>
    <property type="project" value="InterPro"/>
</dbReference>
<dbReference type="PATRIC" id="fig|1702221.3.peg.978"/>
<dbReference type="AlphaFoldDB" id="A0A140DU20"/>
<evidence type="ECO:0000313" key="5">
    <source>
        <dbReference type="EMBL" id="AMK54147.1"/>
    </source>
</evidence>
<dbReference type="InterPro" id="IPR024072">
    <property type="entry name" value="DHFR-like_dom_sf"/>
</dbReference>
<dbReference type="PANTHER" id="PTHR38011:SF7">
    <property type="entry name" value="2,5-DIAMINO-6-RIBOSYLAMINO-4(3H)-PYRIMIDINONE 5'-PHOSPHATE REDUCTASE"/>
    <property type="match status" value="1"/>
</dbReference>
<accession>A0A140DU20</accession>
<sequence>MPVTENMTIISGKDENDMTDHAAAGRPFVFCHMLVSLDGKISGTFLDTLKGIKAVGTLYDLAFGPDRFYAMQGWLSGRVTTDENFTFYARPDLDPGAPAVPDGDYITNTDFGMYYVSVDPLGVLGWNSPYLQYETTKAAVIEVLTEQASNAYRAFLRSLGIPYIIAGEKDVEWDSLLEKLKSLFHIDMLMLQGGGILNWKFMESGLCDELSLVVAAAADGAENTPSVFRNMAYPEGRPLHFALEETRQMESGALWLRYKVLNPEKMWTQ</sequence>
<organism evidence="5 6">
    <name type="scientific">Faecalibaculum rodentium</name>
    <dbReference type="NCBI Taxonomy" id="1702221"/>
    <lineage>
        <taxon>Bacteria</taxon>
        <taxon>Bacillati</taxon>
        <taxon>Bacillota</taxon>
        <taxon>Erysipelotrichia</taxon>
        <taxon>Erysipelotrichales</taxon>
        <taxon>Erysipelotrichaceae</taxon>
        <taxon>Faecalibaculum</taxon>
    </lineage>
</organism>
<evidence type="ECO:0000313" key="6">
    <source>
        <dbReference type="Proteomes" id="UP000069771"/>
    </source>
</evidence>
<dbReference type="Pfam" id="PF01872">
    <property type="entry name" value="RibD_C"/>
    <property type="match status" value="1"/>
</dbReference>
<dbReference type="STRING" id="1702221.AALO17_10130"/>
<dbReference type="KEGG" id="fro:AALO17_10130"/>
<evidence type="ECO:0000259" key="4">
    <source>
        <dbReference type="Pfam" id="PF01872"/>
    </source>
</evidence>
<name>A0A140DU20_9FIRM</name>
<comment type="pathway">
    <text evidence="1">Cofactor biosynthesis; riboflavin biosynthesis.</text>
</comment>
<dbReference type="InterPro" id="IPR050765">
    <property type="entry name" value="Riboflavin_Biosynth_HTPR"/>
</dbReference>
<evidence type="ECO:0000256" key="1">
    <source>
        <dbReference type="ARBA" id="ARBA00005104"/>
    </source>
</evidence>
<feature type="domain" description="Bacterial bifunctional deaminase-reductase C-terminal" evidence="4">
    <location>
        <begin position="136"/>
        <end position="252"/>
    </location>
</feature>